<feature type="transmembrane region" description="Helical" evidence="12">
    <location>
        <begin position="184"/>
        <end position="202"/>
    </location>
</feature>
<feature type="transmembrane region" description="Helical" evidence="12">
    <location>
        <begin position="120"/>
        <end position="144"/>
    </location>
</feature>
<name>A0A0D7W598_9FLAO</name>
<dbReference type="OrthoDB" id="9803597at2"/>
<dbReference type="PATRIC" id="fig|1382798.3.peg.48"/>
<keyword evidence="6 12" id="KW-1133">Transmembrane helix</keyword>
<protein>
    <submittedName>
        <fullName evidence="13">Sodium:solute symporter</fullName>
    </submittedName>
</protein>
<organism evidence="13 14">
    <name type="scientific">Neotamlana nanhaiensis</name>
    <dbReference type="NCBI Taxonomy" id="1382798"/>
    <lineage>
        <taxon>Bacteria</taxon>
        <taxon>Pseudomonadati</taxon>
        <taxon>Bacteroidota</taxon>
        <taxon>Flavobacteriia</taxon>
        <taxon>Flavobacteriales</taxon>
        <taxon>Flavobacteriaceae</taxon>
        <taxon>Neotamlana</taxon>
    </lineage>
</organism>
<dbReference type="InterPro" id="IPR001734">
    <property type="entry name" value="Na/solute_symporter"/>
</dbReference>
<evidence type="ECO:0000256" key="1">
    <source>
        <dbReference type="ARBA" id="ARBA00004651"/>
    </source>
</evidence>
<evidence type="ECO:0000256" key="11">
    <source>
        <dbReference type="RuleBase" id="RU362091"/>
    </source>
</evidence>
<keyword evidence="4" id="KW-1003">Cell membrane</keyword>
<evidence type="ECO:0000256" key="4">
    <source>
        <dbReference type="ARBA" id="ARBA00022475"/>
    </source>
</evidence>
<reference evidence="13 14" key="1">
    <citation type="journal article" date="2015" name="Antonie Van Leeuwenhoek">
        <title>Tamlana nanhaiensis sp. nov., isolated from surface seawater collected from the South China Sea.</title>
        <authorList>
            <person name="Liu X."/>
            <person name="Lai Q."/>
            <person name="Du Y."/>
            <person name="Li G."/>
            <person name="Sun F."/>
            <person name="Shao Z."/>
        </authorList>
    </citation>
    <scope>NUCLEOTIDE SEQUENCE [LARGE SCALE GENOMIC DNA]</scope>
    <source>
        <strain evidence="13 14">FHC16</strain>
    </source>
</reference>
<evidence type="ECO:0000256" key="9">
    <source>
        <dbReference type="ARBA" id="ARBA00023136"/>
    </source>
</evidence>
<feature type="transmembrane region" description="Helical" evidence="12">
    <location>
        <begin position="520"/>
        <end position="542"/>
    </location>
</feature>
<evidence type="ECO:0000313" key="13">
    <source>
        <dbReference type="EMBL" id="KJD34291.1"/>
    </source>
</evidence>
<dbReference type="PROSITE" id="PS50283">
    <property type="entry name" value="NA_SOLUT_SYMP_3"/>
    <property type="match status" value="1"/>
</dbReference>
<dbReference type="RefSeq" id="WP_044624673.1">
    <property type="nucleotide sequence ID" value="NZ_JTDV01000001.1"/>
</dbReference>
<dbReference type="PANTHER" id="PTHR42985:SF47">
    <property type="entry name" value="INTEGRAL MEMBRANE TRANSPORT PROTEIN"/>
    <property type="match status" value="1"/>
</dbReference>
<keyword evidence="9 12" id="KW-0472">Membrane</keyword>
<dbReference type="Gene3D" id="1.20.1730.10">
    <property type="entry name" value="Sodium/glucose cotransporter"/>
    <property type="match status" value="1"/>
</dbReference>
<dbReference type="GO" id="GO:0005886">
    <property type="term" value="C:plasma membrane"/>
    <property type="evidence" value="ECO:0007669"/>
    <property type="project" value="UniProtKB-SubCell"/>
</dbReference>
<evidence type="ECO:0000313" key="14">
    <source>
        <dbReference type="Proteomes" id="UP000032361"/>
    </source>
</evidence>
<comment type="similarity">
    <text evidence="2 11">Belongs to the sodium:solute symporter (SSF) (TC 2.A.21) family.</text>
</comment>
<feature type="transmembrane region" description="Helical" evidence="12">
    <location>
        <begin position="77"/>
        <end position="99"/>
    </location>
</feature>
<keyword evidence="3" id="KW-0813">Transport</keyword>
<sequence>MHSLNWIDWAVLAITLLTIVGYGTWKTRGSKSVQDYVKGGNSTQWWTIGLSVMATQASAITFLSTTGQAFSDGMGFVQFYFGLPIAMVIICLVFIPLYHRLKVYTAYEFLENRFDLKTRTLTATLFLIQRGLAAGITIFAPAIILSIVLGWNIITLNIIIGVLVIIYTVSGGTKAVTVTQKQQMFVIFAGMLAALFIILNLIPDNVSFTDALEIAGANNRMEILDFSFDLENRYTVWTGLIGGTFLMLSYFGTDQSQVQRYLSGKDKKEMQMGLIFNGLLKVPMQFFILLVGVMVFVFYQFNPSPLNFIDASTEKVLASEYASEYKSLQQKQNQLFQQKKTLSIQYAEKKSIETKQQLLMLDSIDKTYRLQSKFLIKQAVDSSYATQYTKLVAELNSLNTDSEAYKLKQEELSAFYATSAKDTQTNDRDYMFITFILNHLPKGLIGLLLAVILSAAMSSTASEVNALATITSIDLYGRNYNGEKHEKHMVKMTKIFTLIWGVVAIIIACFANLAENLIQLVNIIGSIFYGNVLGIFLLAFFLKFVKANAVFTAAIITQIIVIIGWWFNWMPYLWLNLFGCALVMFTAILIQKIKLKDD</sequence>
<evidence type="ECO:0000256" key="3">
    <source>
        <dbReference type="ARBA" id="ARBA00022448"/>
    </source>
</evidence>
<keyword evidence="14" id="KW-1185">Reference proteome</keyword>
<comment type="subcellular location">
    <subcellularLocation>
        <location evidence="1">Cell membrane</location>
        <topology evidence="1">Multi-pass membrane protein</topology>
    </subcellularLocation>
</comment>
<feature type="transmembrane region" description="Helical" evidence="12">
    <location>
        <begin position="495"/>
        <end position="514"/>
    </location>
</feature>
<feature type="transmembrane region" description="Helical" evidence="12">
    <location>
        <begin position="6"/>
        <end position="25"/>
    </location>
</feature>
<feature type="transmembrane region" description="Helical" evidence="12">
    <location>
        <begin position="549"/>
        <end position="567"/>
    </location>
</feature>
<feature type="transmembrane region" description="Helical" evidence="12">
    <location>
        <begin position="150"/>
        <end position="172"/>
    </location>
</feature>
<feature type="transmembrane region" description="Helical" evidence="12">
    <location>
        <begin position="45"/>
        <end position="65"/>
    </location>
</feature>
<feature type="transmembrane region" description="Helical" evidence="12">
    <location>
        <begin position="573"/>
        <end position="590"/>
    </location>
</feature>
<dbReference type="InterPro" id="IPR051163">
    <property type="entry name" value="Sodium:Solute_Symporter_SSF"/>
</dbReference>
<comment type="caution">
    <text evidence="13">The sequence shown here is derived from an EMBL/GenBank/DDBJ whole genome shotgun (WGS) entry which is preliminary data.</text>
</comment>
<keyword evidence="7" id="KW-0915">Sodium</keyword>
<dbReference type="AlphaFoldDB" id="A0A0D7W598"/>
<dbReference type="Pfam" id="PF00474">
    <property type="entry name" value="SSF"/>
    <property type="match status" value="2"/>
</dbReference>
<evidence type="ECO:0000256" key="6">
    <source>
        <dbReference type="ARBA" id="ARBA00022989"/>
    </source>
</evidence>
<dbReference type="STRING" id="1382798.PK35_00230"/>
<dbReference type="Proteomes" id="UP000032361">
    <property type="component" value="Unassembled WGS sequence"/>
</dbReference>
<evidence type="ECO:0000256" key="2">
    <source>
        <dbReference type="ARBA" id="ARBA00006434"/>
    </source>
</evidence>
<accession>A0A0D7W598</accession>
<dbReference type="InterPro" id="IPR038377">
    <property type="entry name" value="Na/Glc_symporter_sf"/>
</dbReference>
<evidence type="ECO:0000256" key="8">
    <source>
        <dbReference type="ARBA" id="ARBA00023065"/>
    </source>
</evidence>
<feature type="transmembrane region" description="Helical" evidence="12">
    <location>
        <begin position="430"/>
        <end position="453"/>
    </location>
</feature>
<feature type="transmembrane region" description="Helical" evidence="12">
    <location>
        <begin position="234"/>
        <end position="253"/>
    </location>
</feature>
<dbReference type="GO" id="GO:0015293">
    <property type="term" value="F:symporter activity"/>
    <property type="evidence" value="ECO:0007669"/>
    <property type="project" value="TreeGrafter"/>
</dbReference>
<dbReference type="GO" id="GO:0006814">
    <property type="term" value="P:sodium ion transport"/>
    <property type="evidence" value="ECO:0007669"/>
    <property type="project" value="UniProtKB-KW"/>
</dbReference>
<evidence type="ECO:0000256" key="7">
    <source>
        <dbReference type="ARBA" id="ARBA00023053"/>
    </source>
</evidence>
<proteinExistence type="inferred from homology"/>
<dbReference type="EMBL" id="JTDV01000001">
    <property type="protein sequence ID" value="KJD34291.1"/>
    <property type="molecule type" value="Genomic_DNA"/>
</dbReference>
<evidence type="ECO:0000256" key="12">
    <source>
        <dbReference type="SAM" id="Phobius"/>
    </source>
</evidence>
<feature type="transmembrane region" description="Helical" evidence="12">
    <location>
        <begin position="274"/>
        <end position="299"/>
    </location>
</feature>
<gene>
    <name evidence="13" type="ORF">PK35_00230</name>
</gene>
<dbReference type="PANTHER" id="PTHR42985">
    <property type="entry name" value="SODIUM-COUPLED MONOCARBOXYLATE TRANSPORTER"/>
    <property type="match status" value="1"/>
</dbReference>
<evidence type="ECO:0000256" key="10">
    <source>
        <dbReference type="ARBA" id="ARBA00023201"/>
    </source>
</evidence>
<keyword evidence="5 12" id="KW-0812">Transmembrane</keyword>
<dbReference type="CDD" id="cd11494">
    <property type="entry name" value="SLC5sbd_NIS-like_u2"/>
    <property type="match status" value="1"/>
</dbReference>
<keyword evidence="10" id="KW-0739">Sodium transport</keyword>
<keyword evidence="8" id="KW-0406">Ion transport</keyword>
<evidence type="ECO:0000256" key="5">
    <source>
        <dbReference type="ARBA" id="ARBA00022692"/>
    </source>
</evidence>